<keyword evidence="1" id="KW-0805">Transcription regulation</keyword>
<organism evidence="5 6">
    <name type="scientific">Clostridium neuense</name>
    <dbReference type="NCBI Taxonomy" id="1728934"/>
    <lineage>
        <taxon>Bacteria</taxon>
        <taxon>Bacillati</taxon>
        <taxon>Bacillota</taxon>
        <taxon>Clostridia</taxon>
        <taxon>Eubacteriales</taxon>
        <taxon>Clostridiaceae</taxon>
        <taxon>Clostridium</taxon>
    </lineage>
</organism>
<dbReference type="SUPFAM" id="SSF46785">
    <property type="entry name" value="Winged helix' DNA-binding domain"/>
    <property type="match status" value="1"/>
</dbReference>
<keyword evidence="6" id="KW-1185">Reference proteome</keyword>
<evidence type="ECO:0000256" key="1">
    <source>
        <dbReference type="ARBA" id="ARBA00023015"/>
    </source>
</evidence>
<protein>
    <submittedName>
        <fullName evidence="5">MarR family transcriptional regulator</fullName>
    </submittedName>
</protein>
<evidence type="ECO:0000313" key="5">
    <source>
        <dbReference type="EMBL" id="MFL0252511.1"/>
    </source>
</evidence>
<dbReference type="PRINTS" id="PR00598">
    <property type="entry name" value="HTHMARR"/>
</dbReference>
<dbReference type="InterPro" id="IPR036388">
    <property type="entry name" value="WH-like_DNA-bd_sf"/>
</dbReference>
<sequence length="147" mass="17264">MDSMINENKISCLFLEVVCNFYENDMKAKKFGTDTDLYHSEIHMLEFIKENRGLNISGIARKLDITRGAVSQTIKRLEDKGFICKEPYRDTSCRFSIKLTEKGEIAYSNHKKYHEQYNIKIAEILKNSTAEEKNFLYQFLKKFKGKI</sequence>
<dbReference type="CDD" id="cd00090">
    <property type="entry name" value="HTH_ARSR"/>
    <property type="match status" value="1"/>
</dbReference>
<dbReference type="PROSITE" id="PS50995">
    <property type="entry name" value="HTH_MARR_2"/>
    <property type="match status" value="1"/>
</dbReference>
<name>A0ABW8TJL2_9CLOT</name>
<dbReference type="PANTHER" id="PTHR35790">
    <property type="entry name" value="HTH-TYPE TRANSCRIPTIONAL REGULATOR PCHR"/>
    <property type="match status" value="1"/>
</dbReference>
<dbReference type="PANTHER" id="PTHR35790:SF4">
    <property type="entry name" value="HTH-TYPE TRANSCRIPTIONAL REGULATOR PCHR"/>
    <property type="match status" value="1"/>
</dbReference>
<dbReference type="Pfam" id="PF01047">
    <property type="entry name" value="MarR"/>
    <property type="match status" value="1"/>
</dbReference>
<comment type="caution">
    <text evidence="5">The sequence shown here is derived from an EMBL/GenBank/DDBJ whole genome shotgun (WGS) entry which is preliminary data.</text>
</comment>
<keyword evidence="2" id="KW-0238">DNA-binding</keyword>
<reference evidence="5 6" key="1">
    <citation type="submission" date="2024-11" db="EMBL/GenBank/DDBJ databases">
        <authorList>
            <person name="Heng Y.C."/>
            <person name="Lim A.C.H."/>
            <person name="Lee J.K.Y."/>
            <person name="Kittelmann S."/>
        </authorList>
    </citation>
    <scope>NUCLEOTIDE SEQUENCE [LARGE SCALE GENOMIC DNA]</scope>
    <source>
        <strain evidence="5 6">WILCCON 0114</strain>
    </source>
</reference>
<dbReference type="InterPro" id="IPR036390">
    <property type="entry name" value="WH_DNA-bd_sf"/>
</dbReference>
<evidence type="ECO:0000256" key="3">
    <source>
        <dbReference type="ARBA" id="ARBA00023163"/>
    </source>
</evidence>
<evidence type="ECO:0000313" key="6">
    <source>
        <dbReference type="Proteomes" id="UP001623592"/>
    </source>
</evidence>
<proteinExistence type="predicted"/>
<accession>A0ABW8TJL2</accession>
<dbReference type="InterPro" id="IPR011991">
    <property type="entry name" value="ArsR-like_HTH"/>
</dbReference>
<feature type="domain" description="HTH marR-type" evidence="4">
    <location>
        <begin position="1"/>
        <end position="145"/>
    </location>
</feature>
<dbReference type="SMART" id="SM00347">
    <property type="entry name" value="HTH_MARR"/>
    <property type="match status" value="1"/>
</dbReference>
<evidence type="ECO:0000256" key="2">
    <source>
        <dbReference type="ARBA" id="ARBA00023125"/>
    </source>
</evidence>
<dbReference type="Gene3D" id="1.10.10.10">
    <property type="entry name" value="Winged helix-like DNA-binding domain superfamily/Winged helix DNA-binding domain"/>
    <property type="match status" value="1"/>
</dbReference>
<dbReference type="InterPro" id="IPR052067">
    <property type="entry name" value="Metal_resp_HTH_trans_reg"/>
</dbReference>
<dbReference type="Proteomes" id="UP001623592">
    <property type="component" value="Unassembled WGS sequence"/>
</dbReference>
<dbReference type="EMBL" id="JBJIAA010000018">
    <property type="protein sequence ID" value="MFL0252511.1"/>
    <property type="molecule type" value="Genomic_DNA"/>
</dbReference>
<evidence type="ECO:0000259" key="4">
    <source>
        <dbReference type="PROSITE" id="PS50995"/>
    </source>
</evidence>
<gene>
    <name evidence="5" type="ORF">ACJDT4_19035</name>
</gene>
<dbReference type="InterPro" id="IPR000835">
    <property type="entry name" value="HTH_MarR-typ"/>
</dbReference>
<keyword evidence="3" id="KW-0804">Transcription</keyword>